<dbReference type="EnsemblMetazoa" id="ASIC022223-RA">
    <property type="protein sequence ID" value="ASIC022223-PA"/>
    <property type="gene ID" value="ASIC022223"/>
</dbReference>
<keyword evidence="3" id="KW-1185">Reference proteome</keyword>
<reference evidence="2" key="2">
    <citation type="submission" date="2020-05" db="UniProtKB">
        <authorList>
            <consortium name="EnsemblMetazoa"/>
        </authorList>
    </citation>
    <scope>IDENTIFICATION</scope>
</reference>
<evidence type="ECO:0000313" key="1">
    <source>
        <dbReference type="EMBL" id="KFB53973.1"/>
    </source>
</evidence>
<dbReference type="EMBL" id="KE525423">
    <property type="protein sequence ID" value="KFB53973.1"/>
    <property type="molecule type" value="Genomic_DNA"/>
</dbReference>
<name>A0A084WUS9_ANOSI</name>
<dbReference type="VEuPathDB" id="VectorBase:ASIC022223"/>
<dbReference type="EMBL" id="ATLV01027124">
    <property type="status" value="NOT_ANNOTATED_CDS"/>
    <property type="molecule type" value="Genomic_DNA"/>
</dbReference>
<organism evidence="1">
    <name type="scientific">Anopheles sinensis</name>
    <name type="common">Mosquito</name>
    <dbReference type="NCBI Taxonomy" id="74873"/>
    <lineage>
        <taxon>Eukaryota</taxon>
        <taxon>Metazoa</taxon>
        <taxon>Ecdysozoa</taxon>
        <taxon>Arthropoda</taxon>
        <taxon>Hexapoda</taxon>
        <taxon>Insecta</taxon>
        <taxon>Pterygota</taxon>
        <taxon>Neoptera</taxon>
        <taxon>Endopterygota</taxon>
        <taxon>Diptera</taxon>
        <taxon>Nematocera</taxon>
        <taxon>Culicoidea</taxon>
        <taxon>Culicidae</taxon>
        <taxon>Anophelinae</taxon>
        <taxon>Anopheles</taxon>
    </lineage>
</organism>
<dbReference type="Proteomes" id="UP000030765">
    <property type="component" value="Unassembled WGS sequence"/>
</dbReference>
<gene>
    <name evidence="1" type="ORF">ZHAS_00022223</name>
</gene>
<evidence type="ECO:0000313" key="3">
    <source>
        <dbReference type="Proteomes" id="UP000030765"/>
    </source>
</evidence>
<proteinExistence type="predicted"/>
<evidence type="ECO:0000313" key="2">
    <source>
        <dbReference type="EnsemblMetazoa" id="ASIC022223-PA"/>
    </source>
</evidence>
<protein>
    <submittedName>
        <fullName evidence="1 2">Cathepsin D-like protein</fullName>
    </submittedName>
</protein>
<dbReference type="AlphaFoldDB" id="A0A084WUS9"/>
<sequence length="66" mass="7205">MNCVLERVEVETPSGQTGSGTILKNPTRLDVVFALAAQLLSQNLPKQGLPITRNHYVPNRSLSVEC</sequence>
<accession>A0A084WUS9</accession>
<reference evidence="1 3" key="1">
    <citation type="journal article" date="2014" name="BMC Genomics">
        <title>Genome sequence of Anopheles sinensis provides insight into genetics basis of mosquito competence for malaria parasites.</title>
        <authorList>
            <person name="Zhou D."/>
            <person name="Zhang D."/>
            <person name="Ding G."/>
            <person name="Shi L."/>
            <person name="Hou Q."/>
            <person name="Ye Y."/>
            <person name="Xu Y."/>
            <person name="Zhou H."/>
            <person name="Xiong C."/>
            <person name="Li S."/>
            <person name="Yu J."/>
            <person name="Hong S."/>
            <person name="Yu X."/>
            <person name="Zou P."/>
            <person name="Chen C."/>
            <person name="Chang X."/>
            <person name="Wang W."/>
            <person name="Lv Y."/>
            <person name="Sun Y."/>
            <person name="Ma L."/>
            <person name="Shen B."/>
            <person name="Zhu C."/>
        </authorList>
    </citation>
    <scope>NUCLEOTIDE SEQUENCE [LARGE SCALE GENOMIC DNA]</scope>
</reference>